<evidence type="ECO:0000313" key="3">
    <source>
        <dbReference type="Proteomes" id="UP001271007"/>
    </source>
</evidence>
<dbReference type="Proteomes" id="UP001271007">
    <property type="component" value="Unassembled WGS sequence"/>
</dbReference>
<protein>
    <submittedName>
        <fullName evidence="2">Uncharacterized protein</fullName>
    </submittedName>
</protein>
<dbReference type="AlphaFoldDB" id="A0AAJ0DS59"/>
<name>A0AAJ0DS59_9PEZI</name>
<feature type="compositionally biased region" description="Basic and acidic residues" evidence="1">
    <location>
        <begin position="8"/>
        <end position="17"/>
    </location>
</feature>
<keyword evidence="3" id="KW-1185">Reference proteome</keyword>
<dbReference type="EMBL" id="JAWDJX010000008">
    <property type="protein sequence ID" value="KAK3055694.1"/>
    <property type="molecule type" value="Genomic_DNA"/>
</dbReference>
<reference evidence="2" key="1">
    <citation type="submission" date="2023-04" db="EMBL/GenBank/DDBJ databases">
        <title>Black Yeasts Isolated from many extreme environments.</title>
        <authorList>
            <person name="Coleine C."/>
            <person name="Stajich J.E."/>
            <person name="Selbmann L."/>
        </authorList>
    </citation>
    <scope>NUCLEOTIDE SEQUENCE</scope>
    <source>
        <strain evidence="2">CCFEE 5312</strain>
    </source>
</reference>
<organism evidence="2 3">
    <name type="scientific">Extremus antarcticus</name>
    <dbReference type="NCBI Taxonomy" id="702011"/>
    <lineage>
        <taxon>Eukaryota</taxon>
        <taxon>Fungi</taxon>
        <taxon>Dikarya</taxon>
        <taxon>Ascomycota</taxon>
        <taxon>Pezizomycotina</taxon>
        <taxon>Dothideomycetes</taxon>
        <taxon>Dothideomycetidae</taxon>
        <taxon>Mycosphaerellales</taxon>
        <taxon>Extremaceae</taxon>
        <taxon>Extremus</taxon>
    </lineage>
</organism>
<comment type="caution">
    <text evidence="2">The sequence shown here is derived from an EMBL/GenBank/DDBJ whole genome shotgun (WGS) entry which is preliminary data.</text>
</comment>
<feature type="compositionally biased region" description="Polar residues" evidence="1">
    <location>
        <begin position="18"/>
        <end position="27"/>
    </location>
</feature>
<proteinExistence type="predicted"/>
<evidence type="ECO:0000313" key="2">
    <source>
        <dbReference type="EMBL" id="KAK3055694.1"/>
    </source>
</evidence>
<feature type="region of interest" description="Disordered" evidence="1">
    <location>
        <begin position="1"/>
        <end position="47"/>
    </location>
</feature>
<gene>
    <name evidence="2" type="ORF">LTR09_003615</name>
</gene>
<accession>A0AAJ0DS59</accession>
<evidence type="ECO:0000256" key="1">
    <source>
        <dbReference type="SAM" id="MobiDB-lite"/>
    </source>
</evidence>
<sequence>MHLSMSRSMEKDVKVTSDEASTYSRTDSLPPYTKRPNNELTSNITSPVPDLISTPSQLLTIQARGIGSMDLSCYNSELTIPIFAGTDIHAQALYISTRASRKKGDAVLSHAQDGDIISTAYKFGPFREPKLHYLQNQQSLGNDVKRSDGSQDENDEASLAVKVKSACGFTNSVVLTSIADPSRVYKWKYTRTRTTMEGKLRVMALFDEGASSSKGEGEALAVLVRSDSTRTPGTSRWGQGNGGQLFINSNADPQIDEGLVVATCIMMLKKEIDRGRAASGAAVGAAGSS</sequence>